<keyword evidence="3" id="KW-0732">Signal</keyword>
<proteinExistence type="predicted"/>
<evidence type="ECO:0000313" key="5">
    <source>
        <dbReference type="Proteomes" id="UP001190700"/>
    </source>
</evidence>
<dbReference type="AlphaFoldDB" id="A0AAE0FP92"/>
<dbReference type="SUPFAM" id="SSF52058">
    <property type="entry name" value="L domain-like"/>
    <property type="match status" value="1"/>
</dbReference>
<dbReference type="EMBL" id="LGRX02016029">
    <property type="protein sequence ID" value="KAK3262671.1"/>
    <property type="molecule type" value="Genomic_DNA"/>
</dbReference>
<dbReference type="Proteomes" id="UP001190700">
    <property type="component" value="Unassembled WGS sequence"/>
</dbReference>
<dbReference type="Gene3D" id="3.80.10.10">
    <property type="entry name" value="Ribonuclease Inhibitor"/>
    <property type="match status" value="1"/>
</dbReference>
<dbReference type="Pfam" id="PF00560">
    <property type="entry name" value="LRR_1"/>
    <property type="match status" value="1"/>
</dbReference>
<dbReference type="GO" id="GO:0005930">
    <property type="term" value="C:axoneme"/>
    <property type="evidence" value="ECO:0007669"/>
    <property type="project" value="UniProtKB-SubCell"/>
</dbReference>
<reference evidence="4 5" key="1">
    <citation type="journal article" date="2015" name="Genome Biol. Evol.">
        <title>Comparative Genomics of a Bacterivorous Green Alga Reveals Evolutionary Causalities and Consequences of Phago-Mixotrophic Mode of Nutrition.</title>
        <authorList>
            <person name="Burns J.A."/>
            <person name="Paasch A."/>
            <person name="Narechania A."/>
            <person name="Kim E."/>
        </authorList>
    </citation>
    <scope>NUCLEOTIDE SEQUENCE [LARGE SCALE GENOMIC DNA]</scope>
    <source>
        <strain evidence="4 5">PLY_AMNH</strain>
    </source>
</reference>
<evidence type="ECO:0000256" key="1">
    <source>
        <dbReference type="ARBA" id="ARBA00004196"/>
    </source>
</evidence>
<accession>A0AAE0FP92</accession>
<dbReference type="InterPro" id="IPR051848">
    <property type="entry name" value="PGIP"/>
</dbReference>
<gene>
    <name evidence="4" type="ORF">CYMTET_28479</name>
</gene>
<dbReference type="InterPro" id="IPR032675">
    <property type="entry name" value="LRR_dom_sf"/>
</dbReference>
<evidence type="ECO:0000313" key="4">
    <source>
        <dbReference type="EMBL" id="KAK3262671.1"/>
    </source>
</evidence>
<feature type="chain" id="PRO_5042274566" description="L domain-like protein" evidence="3">
    <location>
        <begin position="35"/>
        <end position="160"/>
    </location>
</feature>
<comment type="caution">
    <text evidence="4">The sequence shown here is derived from an EMBL/GenBank/DDBJ whole genome shotgun (WGS) entry which is preliminary data.</text>
</comment>
<dbReference type="InterPro" id="IPR001611">
    <property type="entry name" value="Leu-rich_rpt"/>
</dbReference>
<evidence type="ECO:0008006" key="6">
    <source>
        <dbReference type="Google" id="ProtNLM"/>
    </source>
</evidence>
<organism evidence="4 5">
    <name type="scientific">Cymbomonas tetramitiformis</name>
    <dbReference type="NCBI Taxonomy" id="36881"/>
    <lineage>
        <taxon>Eukaryota</taxon>
        <taxon>Viridiplantae</taxon>
        <taxon>Chlorophyta</taxon>
        <taxon>Pyramimonadophyceae</taxon>
        <taxon>Pyramimonadales</taxon>
        <taxon>Pyramimonadaceae</taxon>
        <taxon>Cymbomonas</taxon>
    </lineage>
</organism>
<sequence length="160" mass="17293">MIRRRCERIIAAETRAVWILLELILSLLYDTARGETLEQFLRYLNCDTCKALEGNGALSGTIPTEIGNLARLTTMSFWGDSLTSTIPTELGGLADLRTINFGYNSLTGTIPTELGGLANMNVEGNQAMCGERNLPATVILVSAATAIGSRISHHIANRVP</sequence>
<dbReference type="PANTHER" id="PTHR48059:SF32">
    <property type="entry name" value="LEUCINE-RICH REPEAT DOMAIN, L DOMAIN-LIKE PROTEIN-RELATED"/>
    <property type="match status" value="1"/>
</dbReference>
<evidence type="ECO:0000256" key="3">
    <source>
        <dbReference type="SAM" id="SignalP"/>
    </source>
</evidence>
<evidence type="ECO:0000256" key="2">
    <source>
        <dbReference type="ARBA" id="ARBA00004430"/>
    </source>
</evidence>
<feature type="signal peptide" evidence="3">
    <location>
        <begin position="1"/>
        <end position="34"/>
    </location>
</feature>
<name>A0AAE0FP92_9CHLO</name>
<protein>
    <recommendedName>
        <fullName evidence="6">L domain-like protein</fullName>
    </recommendedName>
</protein>
<dbReference type="PANTHER" id="PTHR48059">
    <property type="entry name" value="POLYGALACTURONASE INHIBITOR 1"/>
    <property type="match status" value="1"/>
</dbReference>
<keyword evidence="5" id="KW-1185">Reference proteome</keyword>
<comment type="subcellular location">
    <subcellularLocation>
        <location evidence="1">Cell envelope</location>
    </subcellularLocation>
    <subcellularLocation>
        <location evidence="2">Cytoplasm</location>
        <location evidence="2">Cytoskeleton</location>
        <location evidence="2">Cilium axoneme</location>
    </subcellularLocation>
</comment>